<feature type="binding site" evidence="6">
    <location>
        <position position="157"/>
    </location>
    <ligand>
        <name>Mg(2+)</name>
        <dbReference type="ChEBI" id="CHEBI:18420"/>
        <label>1</label>
    </ligand>
</feature>
<dbReference type="PANTHER" id="PTHR22748">
    <property type="entry name" value="AP ENDONUCLEASE"/>
    <property type="match status" value="1"/>
</dbReference>
<feature type="binding site" evidence="6">
    <location>
        <position position="155"/>
    </location>
    <ligand>
        <name>Mg(2+)</name>
        <dbReference type="ChEBI" id="CHEBI:18420"/>
        <label>1</label>
    </ligand>
</feature>
<protein>
    <submittedName>
        <fullName evidence="9">Exonuclease III</fullName>
    </submittedName>
</protein>
<keyword evidence="10" id="KW-1185">Reference proteome</keyword>
<evidence type="ECO:0000256" key="7">
    <source>
        <dbReference type="PIRSR" id="PIRSR604808-3"/>
    </source>
</evidence>
<dbReference type="PANTHER" id="PTHR22748:SF4">
    <property type="entry name" value="DNA-(APURINIC OR APYRIMIDINIC SITE) ENDONUCLEASE 2"/>
    <property type="match status" value="1"/>
</dbReference>
<dbReference type="STRING" id="291195.A0A437AJU8"/>
<dbReference type="InterPro" id="IPR005135">
    <property type="entry name" value="Endo/exonuclease/phosphatase"/>
</dbReference>
<dbReference type="VEuPathDB" id="MicrosporidiaDB:TUBRATIS_21580"/>
<dbReference type="EMBL" id="RCSS01000540">
    <property type="protein sequence ID" value="RVD91392.1"/>
    <property type="molecule type" value="Genomic_DNA"/>
</dbReference>
<dbReference type="GO" id="GO:0008081">
    <property type="term" value="F:phosphoric diester hydrolase activity"/>
    <property type="evidence" value="ECO:0007669"/>
    <property type="project" value="TreeGrafter"/>
</dbReference>
<keyword evidence="4 6" id="KW-0460">Magnesium</keyword>
<dbReference type="GO" id="GO:0003906">
    <property type="term" value="F:DNA-(apurinic or apyrimidinic site) endonuclease activity"/>
    <property type="evidence" value="ECO:0007669"/>
    <property type="project" value="TreeGrafter"/>
</dbReference>
<dbReference type="PROSITE" id="PS51435">
    <property type="entry name" value="AP_NUCLEASE_F1_4"/>
    <property type="match status" value="1"/>
</dbReference>
<keyword evidence="2 6" id="KW-0479">Metal-binding</keyword>
<feature type="site" description="Transition state stabilizer" evidence="7">
    <location>
        <position position="157"/>
    </location>
</feature>
<feature type="domain" description="Endonuclease/exonuclease/phosphatase" evidence="8">
    <location>
        <begin position="9"/>
        <end position="285"/>
    </location>
</feature>
<reference evidence="9 10" key="1">
    <citation type="submission" date="2018-10" db="EMBL/GenBank/DDBJ databases">
        <title>Draft genome sequence of the microsporidian Tubulinosema ratisbonensis.</title>
        <authorList>
            <person name="Polonais V."/>
            <person name="Peyretaillade E."/>
            <person name="Niehus S."/>
            <person name="Wawrzyniak I."/>
            <person name="Franchet A."/>
            <person name="Gaspin C."/>
            <person name="Reichstadt M."/>
            <person name="Belser C."/>
            <person name="Labadie K."/>
            <person name="Delbac F."/>
            <person name="Ferrandon D."/>
        </authorList>
    </citation>
    <scope>NUCLEOTIDE SEQUENCE [LARGE SCALE GENOMIC DNA]</scope>
    <source>
        <strain evidence="9 10">Franzen</strain>
    </source>
</reference>
<feature type="active site" description="Proton donor/acceptor" evidence="5">
    <location>
        <position position="155"/>
    </location>
</feature>
<evidence type="ECO:0000256" key="1">
    <source>
        <dbReference type="ARBA" id="ARBA00007092"/>
    </source>
</evidence>
<dbReference type="Pfam" id="PF03372">
    <property type="entry name" value="Exo_endo_phos"/>
    <property type="match status" value="1"/>
</dbReference>
<feature type="binding site" evidence="6">
    <location>
        <position position="47"/>
    </location>
    <ligand>
        <name>Mg(2+)</name>
        <dbReference type="ChEBI" id="CHEBI:18420"/>
        <label>1</label>
    </ligand>
</feature>
<evidence type="ECO:0000313" key="9">
    <source>
        <dbReference type="EMBL" id="RVD91392.1"/>
    </source>
</evidence>
<dbReference type="OrthoDB" id="2195130at2759"/>
<feature type="site" description="Important for catalytic activity" evidence="7">
    <location>
        <position position="261"/>
    </location>
</feature>
<gene>
    <name evidence="9" type="ORF">TUBRATIS_21580</name>
</gene>
<dbReference type="SUPFAM" id="SSF56219">
    <property type="entry name" value="DNase I-like"/>
    <property type="match status" value="1"/>
</dbReference>
<keyword evidence="9" id="KW-0269">Exonuclease</keyword>
<evidence type="ECO:0000259" key="8">
    <source>
        <dbReference type="Pfam" id="PF03372"/>
    </source>
</evidence>
<feature type="active site" description="Proton acceptor" evidence="5">
    <location>
        <position position="285"/>
    </location>
</feature>
<name>A0A437AJU8_9MICR</name>
<dbReference type="GO" id="GO:0046872">
    <property type="term" value="F:metal ion binding"/>
    <property type="evidence" value="ECO:0007669"/>
    <property type="project" value="UniProtKB-KW"/>
</dbReference>
<organism evidence="9 10">
    <name type="scientific">Tubulinosema ratisbonensis</name>
    <dbReference type="NCBI Taxonomy" id="291195"/>
    <lineage>
        <taxon>Eukaryota</taxon>
        <taxon>Fungi</taxon>
        <taxon>Fungi incertae sedis</taxon>
        <taxon>Microsporidia</taxon>
        <taxon>Tubulinosematoidea</taxon>
        <taxon>Tubulinosematidae</taxon>
        <taxon>Tubulinosema</taxon>
    </lineage>
</organism>
<keyword evidence="6" id="KW-0464">Manganese</keyword>
<dbReference type="Proteomes" id="UP000282876">
    <property type="component" value="Unassembled WGS sequence"/>
</dbReference>
<comment type="similarity">
    <text evidence="1">Belongs to the DNA repair enzymes AP/ExoA family.</text>
</comment>
<dbReference type="InterPro" id="IPR036691">
    <property type="entry name" value="Endo/exonu/phosph_ase_sf"/>
</dbReference>
<accession>A0A437AJU8</accession>
<feature type="binding site" evidence="6">
    <location>
        <position position="284"/>
    </location>
    <ligand>
        <name>Mg(2+)</name>
        <dbReference type="ChEBI" id="CHEBI:18420"/>
        <label>1</label>
    </ligand>
</feature>
<keyword evidence="9" id="KW-0540">Nuclease</keyword>
<sequence length="319" mass="38402">MKYNINITSFNVNGIRSFEKHVKEKYNKSLNDFFLSTLRSEIICLQETKTNQISDYSSMKDYISFFSVNKKKNGYCGVTTFIKKSFYVNKVIYDEEGRFLLTNHNSFIILNVYFPFFDEKNYKKDLERKREEVIDFYKKIEEIVNKNKCVILLGDFNAVYDFKDHYQYIKEYDKVREINKEIQPIRKENPLPTELPFSFFNEKDLKKYLFSTFQREWLFNFLQRNTHYDSFRKIYQNERKKYTCWNTLLDLRSKNLGTRIDLILIPKEISLINSEILTHVYGSDHCPVTALVEVECNFDEKNLCKKNNNLLSFLKINKI</sequence>
<dbReference type="InterPro" id="IPR004808">
    <property type="entry name" value="AP_endonuc_1"/>
</dbReference>
<dbReference type="AlphaFoldDB" id="A0A437AJU8"/>
<dbReference type="Gene3D" id="3.60.10.10">
    <property type="entry name" value="Endonuclease/exonuclease/phosphatase"/>
    <property type="match status" value="1"/>
</dbReference>
<dbReference type="GO" id="GO:0008311">
    <property type="term" value="F:double-stranded DNA 3'-5' DNA exonuclease activity"/>
    <property type="evidence" value="ECO:0007669"/>
    <property type="project" value="TreeGrafter"/>
</dbReference>
<evidence type="ECO:0000256" key="4">
    <source>
        <dbReference type="ARBA" id="ARBA00022842"/>
    </source>
</evidence>
<feature type="active site" evidence="5">
    <location>
        <position position="113"/>
    </location>
</feature>
<feature type="site" description="Interaction with DNA substrate" evidence="7">
    <location>
        <position position="285"/>
    </location>
</feature>
<proteinExistence type="inferred from homology"/>
<comment type="cofactor">
    <cofactor evidence="6">
        <name>Mg(2+)</name>
        <dbReference type="ChEBI" id="CHEBI:18420"/>
    </cofactor>
    <cofactor evidence="6">
        <name>Mn(2+)</name>
        <dbReference type="ChEBI" id="CHEBI:29035"/>
    </cofactor>
    <text evidence="6">Probably binds two magnesium or manganese ions per subunit.</text>
</comment>
<evidence type="ECO:0000256" key="5">
    <source>
        <dbReference type="PIRSR" id="PIRSR604808-1"/>
    </source>
</evidence>
<evidence type="ECO:0000256" key="3">
    <source>
        <dbReference type="ARBA" id="ARBA00022801"/>
    </source>
</evidence>
<evidence type="ECO:0000256" key="6">
    <source>
        <dbReference type="PIRSR" id="PIRSR604808-2"/>
    </source>
</evidence>
<dbReference type="GO" id="GO:0006284">
    <property type="term" value="P:base-excision repair"/>
    <property type="evidence" value="ECO:0007669"/>
    <property type="project" value="TreeGrafter"/>
</dbReference>
<evidence type="ECO:0000256" key="2">
    <source>
        <dbReference type="ARBA" id="ARBA00022723"/>
    </source>
</evidence>
<feature type="binding site" evidence="6">
    <location>
        <position position="285"/>
    </location>
    <ligand>
        <name>Mg(2+)</name>
        <dbReference type="ChEBI" id="CHEBI:18420"/>
        <label>1</label>
    </ligand>
</feature>
<evidence type="ECO:0000313" key="10">
    <source>
        <dbReference type="Proteomes" id="UP000282876"/>
    </source>
</evidence>
<comment type="caution">
    <text evidence="9">The sequence shown here is derived from an EMBL/GenBank/DDBJ whole genome shotgun (WGS) entry which is preliminary data.</text>
</comment>
<keyword evidence="3" id="KW-0378">Hydrolase</keyword>
<dbReference type="GO" id="GO:0005634">
    <property type="term" value="C:nucleus"/>
    <property type="evidence" value="ECO:0007669"/>
    <property type="project" value="TreeGrafter"/>
</dbReference>
<feature type="binding site" evidence="6">
    <location>
        <position position="11"/>
    </location>
    <ligand>
        <name>Mg(2+)</name>
        <dbReference type="ChEBI" id="CHEBI:18420"/>
        <label>1</label>
    </ligand>
</feature>